<dbReference type="Pfam" id="PF02653">
    <property type="entry name" value="BPD_transp_2"/>
    <property type="match status" value="1"/>
</dbReference>
<feature type="transmembrane region" description="Helical" evidence="6">
    <location>
        <begin position="163"/>
        <end position="186"/>
    </location>
</feature>
<dbReference type="RefSeq" id="WP_183312684.1">
    <property type="nucleotide sequence ID" value="NZ_JACIEW010000013.1"/>
</dbReference>
<gene>
    <name evidence="7" type="ORF">GGR20_003607</name>
</gene>
<proteinExistence type="predicted"/>
<feature type="transmembrane region" description="Helical" evidence="6">
    <location>
        <begin position="299"/>
        <end position="319"/>
    </location>
</feature>
<protein>
    <submittedName>
        <fullName evidence="7">Simple sugar transport system permease protein</fullName>
    </submittedName>
</protein>
<evidence type="ECO:0000256" key="1">
    <source>
        <dbReference type="ARBA" id="ARBA00004651"/>
    </source>
</evidence>
<keyword evidence="8" id="KW-1185">Reference proteome</keyword>
<name>A0A7W6NDN7_9HYPH</name>
<keyword evidence="2" id="KW-1003">Cell membrane</keyword>
<dbReference type="InterPro" id="IPR001851">
    <property type="entry name" value="ABC_transp_permease"/>
</dbReference>
<dbReference type="Proteomes" id="UP000547011">
    <property type="component" value="Unassembled WGS sequence"/>
</dbReference>
<feature type="transmembrane region" description="Helical" evidence="6">
    <location>
        <begin position="339"/>
        <end position="357"/>
    </location>
</feature>
<dbReference type="CDD" id="cd06580">
    <property type="entry name" value="TM_PBP1_transp_TpRbsC_like"/>
    <property type="match status" value="1"/>
</dbReference>
<evidence type="ECO:0000256" key="5">
    <source>
        <dbReference type="ARBA" id="ARBA00023136"/>
    </source>
</evidence>
<keyword evidence="7" id="KW-0813">Transport</keyword>
<keyword evidence="7" id="KW-0762">Sugar transport</keyword>
<evidence type="ECO:0000256" key="3">
    <source>
        <dbReference type="ARBA" id="ARBA00022692"/>
    </source>
</evidence>
<keyword evidence="5 6" id="KW-0472">Membrane</keyword>
<feature type="transmembrane region" description="Helical" evidence="6">
    <location>
        <begin position="137"/>
        <end position="156"/>
    </location>
</feature>
<accession>A0A7W6NDN7</accession>
<dbReference type="GO" id="GO:0022857">
    <property type="term" value="F:transmembrane transporter activity"/>
    <property type="evidence" value="ECO:0007669"/>
    <property type="project" value="InterPro"/>
</dbReference>
<feature type="transmembrane region" description="Helical" evidence="6">
    <location>
        <begin position="34"/>
        <end position="55"/>
    </location>
</feature>
<keyword evidence="4 6" id="KW-1133">Transmembrane helix</keyword>
<evidence type="ECO:0000256" key="2">
    <source>
        <dbReference type="ARBA" id="ARBA00022475"/>
    </source>
</evidence>
<dbReference type="EMBL" id="JACIEW010000013">
    <property type="protein sequence ID" value="MBB4053936.1"/>
    <property type="molecule type" value="Genomic_DNA"/>
</dbReference>
<sequence length="382" mass="40382">MSIPAHQLRSQHVSVETLSAPTTRPYLTSLLSAVVNPIMALAIAGILGALLVMALGENPFEVYWLLISGSLAGIPNILVTLQMMTPLLFTGLAVAISFRAGLANIGAEGQMLVGALCAGIVGFAVDLPALLHVPLCIAAAFAGGMAWAAVPAFLRVKFGVNELVVCLMMNPIALLLTGYFATHVLKAPGPTNKLPDVLPSAKLSTFSFYSQVNTGLILALVLCVVLAIINARTVRGFEWKIIGLSPKFAYYGGIDVPKRALNVFLLSGGVAGLAGAEQVMGQFGAYYDNFSPGYGFDGIAVAMLAQFHPIGVIFSAFLFGALNSGSGVLQMMTGLTKHLVQVLQFIVVLVLAAKISWDWLTHFKKPSEITMRPSRSSTTSET</sequence>
<comment type="caution">
    <text evidence="7">The sequence shown here is derived from an EMBL/GenBank/DDBJ whole genome shotgun (WGS) entry which is preliminary data.</text>
</comment>
<feature type="transmembrane region" description="Helical" evidence="6">
    <location>
        <begin position="112"/>
        <end position="131"/>
    </location>
</feature>
<evidence type="ECO:0000313" key="8">
    <source>
        <dbReference type="Proteomes" id="UP000547011"/>
    </source>
</evidence>
<evidence type="ECO:0000256" key="4">
    <source>
        <dbReference type="ARBA" id="ARBA00022989"/>
    </source>
</evidence>
<evidence type="ECO:0000313" key="7">
    <source>
        <dbReference type="EMBL" id="MBB4053936.1"/>
    </source>
</evidence>
<evidence type="ECO:0000256" key="6">
    <source>
        <dbReference type="SAM" id="Phobius"/>
    </source>
</evidence>
<feature type="transmembrane region" description="Helical" evidence="6">
    <location>
        <begin position="206"/>
        <end position="229"/>
    </location>
</feature>
<keyword evidence="3 6" id="KW-0812">Transmembrane</keyword>
<organism evidence="7 8">
    <name type="scientific">Devosia subaequoris</name>
    <dbReference type="NCBI Taxonomy" id="395930"/>
    <lineage>
        <taxon>Bacteria</taxon>
        <taxon>Pseudomonadati</taxon>
        <taxon>Pseudomonadota</taxon>
        <taxon>Alphaproteobacteria</taxon>
        <taxon>Hyphomicrobiales</taxon>
        <taxon>Devosiaceae</taxon>
        <taxon>Devosia</taxon>
    </lineage>
</organism>
<dbReference type="PANTHER" id="PTHR47089:SF1">
    <property type="entry name" value="GUANOSINE ABC TRANSPORTER PERMEASE PROTEIN NUPP"/>
    <property type="match status" value="1"/>
</dbReference>
<reference evidence="7 8" key="1">
    <citation type="submission" date="2020-08" db="EMBL/GenBank/DDBJ databases">
        <title>Genomic Encyclopedia of Type Strains, Phase IV (KMG-IV): sequencing the most valuable type-strain genomes for metagenomic binning, comparative biology and taxonomic classification.</title>
        <authorList>
            <person name="Goeker M."/>
        </authorList>
    </citation>
    <scope>NUCLEOTIDE SEQUENCE [LARGE SCALE GENOMIC DNA]</scope>
    <source>
        <strain evidence="7 8">DSM 23447</strain>
    </source>
</reference>
<dbReference type="AlphaFoldDB" id="A0A7W6NDN7"/>
<dbReference type="PANTHER" id="PTHR47089">
    <property type="entry name" value="ABC TRANSPORTER, PERMEASE PROTEIN"/>
    <property type="match status" value="1"/>
</dbReference>
<feature type="transmembrane region" description="Helical" evidence="6">
    <location>
        <begin position="62"/>
        <end position="81"/>
    </location>
</feature>
<dbReference type="GO" id="GO:0005886">
    <property type="term" value="C:plasma membrane"/>
    <property type="evidence" value="ECO:0007669"/>
    <property type="project" value="UniProtKB-SubCell"/>
</dbReference>
<comment type="subcellular location">
    <subcellularLocation>
        <location evidence="1">Cell membrane</location>
        <topology evidence="1">Multi-pass membrane protein</topology>
    </subcellularLocation>
</comment>